<dbReference type="Proteomes" id="UP001299283">
    <property type="component" value="Unassembled WGS sequence"/>
</dbReference>
<dbReference type="InterPro" id="IPR001891">
    <property type="entry name" value="Malic_OxRdtase"/>
</dbReference>
<keyword evidence="5" id="KW-0560">Oxidoreductase</keyword>
<proteinExistence type="inferred from homology"/>
<dbReference type="PROSITE" id="PS00331">
    <property type="entry name" value="MALIC_ENZYMES"/>
    <property type="match status" value="1"/>
</dbReference>
<dbReference type="InterPro" id="IPR045213">
    <property type="entry name" value="Malic_NAD-bd_bact_type"/>
</dbReference>
<dbReference type="PIRSF" id="PIRSF000106">
    <property type="entry name" value="ME"/>
    <property type="match status" value="1"/>
</dbReference>
<protein>
    <submittedName>
        <fullName evidence="9">NADP-dependent malic enzyme</fullName>
    </submittedName>
</protein>
<dbReference type="EMBL" id="JAYJJQ010000004">
    <property type="protein sequence ID" value="MEB3068807.1"/>
    <property type="molecule type" value="Genomic_DNA"/>
</dbReference>
<dbReference type="InterPro" id="IPR012301">
    <property type="entry name" value="Malic_N_dom"/>
</dbReference>
<sequence>MSENSPETQNAAMVIGDEEIFEAHLGGKIALDLKSPLDTQRALSIAYTPGVAQVSRAIAADHTLAARYTWAHRLVAVVSDGTSVLGLGDLGPSASLPVMEGKAALFKTFAGLDSIPIVLDTKDPDEIVETLVRLRPSFGAVNLEDISAPRCFEIERRVIEALDCPVMHDDQHGTAIVALAALMGAAKVLGRDITSLRVVVSGAGAAGVACANILLSMGVSQMVVLDSQGILHLDRTDMNEVKVELAQRTNPAGLTGGLAAALDGADVFLGASGGVVPEKLIASMAPGGVVFALSNPDPEIHPDLAAKYAAVVATGRSDFPNQINNVLAFPGVFRGALDAGAQRITEAMKLAAAEAIYSVVSDDLAPDRVVPSPLDPRVEPAVAAAVAAAASVS</sequence>
<dbReference type="CDD" id="cd05311">
    <property type="entry name" value="NAD_bind_2_malic_enz"/>
    <property type="match status" value="1"/>
</dbReference>
<dbReference type="SMART" id="SM01274">
    <property type="entry name" value="malic"/>
    <property type="match status" value="1"/>
</dbReference>
<organism evidence="9 10">
    <name type="scientific">[Mycobacterium] vasticus</name>
    <dbReference type="NCBI Taxonomy" id="2875777"/>
    <lineage>
        <taxon>Bacteria</taxon>
        <taxon>Bacillati</taxon>
        <taxon>Actinomycetota</taxon>
        <taxon>Actinomycetes</taxon>
        <taxon>Mycobacteriales</taxon>
        <taxon>Mycobacteriaceae</taxon>
        <taxon>Mycolicibacter</taxon>
    </lineage>
</organism>
<dbReference type="Gene3D" id="3.40.50.10380">
    <property type="entry name" value="Malic enzyme, N-terminal domain"/>
    <property type="match status" value="1"/>
</dbReference>
<reference evidence="9 10" key="1">
    <citation type="submission" date="2023-12" db="EMBL/GenBank/DDBJ databases">
        <title>Description of new species of Mycobacterium terrae complex isolated from sewage at the Sao Paulo Zoological Park Foundation in Brazil.</title>
        <authorList>
            <person name="Romagnoli C.L."/>
            <person name="Conceicao E.C."/>
            <person name="Machado E."/>
            <person name="Barreto L.B.P.F."/>
            <person name="Sharma A."/>
            <person name="Silva N.M."/>
            <person name="Marques L.E."/>
            <person name="Juliana M.A."/>
            <person name="Lourenco M.C.S."/>
            <person name="Digiampietri L.A."/>
            <person name="Suffys P.N."/>
            <person name="Viana-Niero C."/>
        </authorList>
    </citation>
    <scope>NUCLEOTIDE SEQUENCE [LARGE SCALE GENOMIC DNA]</scope>
    <source>
        <strain evidence="9 10">MYC017</strain>
    </source>
</reference>
<evidence type="ECO:0000256" key="4">
    <source>
        <dbReference type="ARBA" id="ARBA00022723"/>
    </source>
</evidence>
<dbReference type="SMART" id="SM00919">
    <property type="entry name" value="Malic_M"/>
    <property type="match status" value="1"/>
</dbReference>
<dbReference type="SUPFAM" id="SSF53223">
    <property type="entry name" value="Aminoacid dehydrogenase-like, N-terminal domain"/>
    <property type="match status" value="1"/>
</dbReference>
<dbReference type="PANTHER" id="PTHR43237">
    <property type="entry name" value="NADP-DEPENDENT MALIC ENZYME"/>
    <property type="match status" value="1"/>
</dbReference>
<comment type="similarity">
    <text evidence="3 6">Belongs to the malic enzymes family.</text>
</comment>
<dbReference type="InterPro" id="IPR036291">
    <property type="entry name" value="NAD(P)-bd_dom_sf"/>
</dbReference>
<keyword evidence="4 6" id="KW-0479">Metal-binding</keyword>
<dbReference type="SUPFAM" id="SSF51735">
    <property type="entry name" value="NAD(P)-binding Rossmann-fold domains"/>
    <property type="match status" value="1"/>
</dbReference>
<evidence type="ECO:0000313" key="10">
    <source>
        <dbReference type="Proteomes" id="UP001299283"/>
    </source>
</evidence>
<dbReference type="Pfam" id="PF03949">
    <property type="entry name" value="Malic_M"/>
    <property type="match status" value="1"/>
</dbReference>
<gene>
    <name evidence="9" type="ORF">K5L39_06395</name>
</gene>
<dbReference type="InterPro" id="IPR051674">
    <property type="entry name" value="Malate_Decarboxylase"/>
</dbReference>
<feature type="domain" description="Malic enzyme N-terminal" evidence="8">
    <location>
        <begin position="26"/>
        <end position="159"/>
    </location>
</feature>
<dbReference type="PANTHER" id="PTHR43237:SF4">
    <property type="entry name" value="NADP-DEPENDENT MALIC ENZYME"/>
    <property type="match status" value="1"/>
</dbReference>
<evidence type="ECO:0000256" key="6">
    <source>
        <dbReference type="RuleBase" id="RU003427"/>
    </source>
</evidence>
<accession>A0ABU5YUK8</accession>
<dbReference type="Gene3D" id="3.40.50.720">
    <property type="entry name" value="NAD(P)-binding Rossmann-like Domain"/>
    <property type="match status" value="1"/>
</dbReference>
<evidence type="ECO:0000259" key="7">
    <source>
        <dbReference type="SMART" id="SM00919"/>
    </source>
</evidence>
<feature type="domain" description="Malic enzyme NAD-binding" evidence="7">
    <location>
        <begin position="171"/>
        <end position="391"/>
    </location>
</feature>
<dbReference type="InterPro" id="IPR037062">
    <property type="entry name" value="Malic_N_dom_sf"/>
</dbReference>
<evidence type="ECO:0000259" key="8">
    <source>
        <dbReference type="SMART" id="SM01274"/>
    </source>
</evidence>
<dbReference type="InterPro" id="IPR012302">
    <property type="entry name" value="Malic_NAD-bd"/>
</dbReference>
<name>A0ABU5YUK8_9MYCO</name>
<dbReference type="Pfam" id="PF00390">
    <property type="entry name" value="malic"/>
    <property type="match status" value="1"/>
</dbReference>
<comment type="cofactor">
    <cofactor evidence="2">
        <name>Mg(2+)</name>
        <dbReference type="ChEBI" id="CHEBI:18420"/>
    </cofactor>
</comment>
<comment type="caution">
    <text evidence="9">The sequence shown here is derived from an EMBL/GenBank/DDBJ whole genome shotgun (WGS) entry which is preliminary data.</text>
</comment>
<evidence type="ECO:0000256" key="5">
    <source>
        <dbReference type="ARBA" id="ARBA00023002"/>
    </source>
</evidence>
<dbReference type="PRINTS" id="PR00072">
    <property type="entry name" value="MALOXRDTASE"/>
</dbReference>
<comment type="cofactor">
    <cofactor evidence="1">
        <name>Mn(2+)</name>
        <dbReference type="ChEBI" id="CHEBI:29035"/>
    </cofactor>
</comment>
<evidence type="ECO:0000256" key="2">
    <source>
        <dbReference type="ARBA" id="ARBA00001946"/>
    </source>
</evidence>
<evidence type="ECO:0000256" key="1">
    <source>
        <dbReference type="ARBA" id="ARBA00001936"/>
    </source>
</evidence>
<evidence type="ECO:0000256" key="3">
    <source>
        <dbReference type="ARBA" id="ARBA00008785"/>
    </source>
</evidence>
<dbReference type="InterPro" id="IPR046346">
    <property type="entry name" value="Aminoacid_DH-like_N_sf"/>
</dbReference>
<evidence type="ECO:0000313" key="9">
    <source>
        <dbReference type="EMBL" id="MEB3068807.1"/>
    </source>
</evidence>
<keyword evidence="10" id="KW-1185">Reference proteome</keyword>
<dbReference type="RefSeq" id="WP_225398959.1">
    <property type="nucleotide sequence ID" value="NZ_JAYJJQ010000004.1"/>
</dbReference>
<dbReference type="InterPro" id="IPR015884">
    <property type="entry name" value="Malic_enzyme_CS"/>
</dbReference>